<evidence type="ECO:0000313" key="2">
    <source>
        <dbReference type="EMBL" id="KAL3733533.1"/>
    </source>
</evidence>
<protein>
    <recommendedName>
        <fullName evidence="4">BED-type domain-containing protein</fullName>
    </recommendedName>
</protein>
<comment type="caution">
    <text evidence="2">The sequence shown here is derived from an EMBL/GenBank/DDBJ whole genome shotgun (WGS) entry which is preliminary data.</text>
</comment>
<reference evidence="2 3" key="1">
    <citation type="submission" date="2024-11" db="EMBL/GenBank/DDBJ databases">
        <title>Chromosome-level genome assembly of Eucalyptus globulus Labill. provides insights into its genome evolution.</title>
        <authorList>
            <person name="Li X."/>
        </authorList>
    </citation>
    <scope>NUCLEOTIDE SEQUENCE [LARGE SCALE GENOMIC DNA]</scope>
    <source>
        <strain evidence="2">CL2024</strain>
        <tissue evidence="2">Fresh tender leaves</tissue>
    </source>
</reference>
<dbReference type="Proteomes" id="UP001634007">
    <property type="component" value="Unassembled WGS sequence"/>
</dbReference>
<name>A0ABD3K2M2_EUCGL</name>
<accession>A0ABD3K2M2</accession>
<sequence>MPREVDPFRRHVEVVANKWKCKFCGKDFGGGATRIRAHLAGVPGYGIKLCEKVDEHVRSQALKAMRGKSVEDAINSGGASIKVTGRRSDGMGQIVVLGSDHASSPHDMQNLNQNVPEQPSCPWQNGSVAGAASVDCQYQESLCLADMPAGDTEMPPQPNGPIQRLNDEHGNEETSLLQQPPTDPAASIFLDPSQLPELFDQFIDLETRYEQENSRGPSSLQSHRSLNNSVTNGLHQSTRPGVAVPGPRLSDTSTIGTPQHPNQTHSGFDG</sequence>
<keyword evidence="3" id="KW-1185">Reference proteome</keyword>
<feature type="region of interest" description="Disordered" evidence="1">
    <location>
        <begin position="210"/>
        <end position="270"/>
    </location>
</feature>
<dbReference type="PANTHER" id="PTHR46951:SF2">
    <property type="entry name" value="BED-TYPE DOMAIN-CONTAINING PROTEIN"/>
    <property type="match status" value="1"/>
</dbReference>
<gene>
    <name evidence="2" type="ORF">ACJRO7_022970</name>
</gene>
<evidence type="ECO:0000313" key="3">
    <source>
        <dbReference type="Proteomes" id="UP001634007"/>
    </source>
</evidence>
<dbReference type="PANTHER" id="PTHR46951">
    <property type="entry name" value="BED-TYPE DOMAIN-CONTAINING PROTEIN"/>
    <property type="match status" value="1"/>
</dbReference>
<dbReference type="EMBL" id="JBJKBG010000006">
    <property type="protein sequence ID" value="KAL3733533.1"/>
    <property type="molecule type" value="Genomic_DNA"/>
</dbReference>
<dbReference type="AlphaFoldDB" id="A0ABD3K2M2"/>
<proteinExistence type="predicted"/>
<feature type="region of interest" description="Disordered" evidence="1">
    <location>
        <begin position="148"/>
        <end position="187"/>
    </location>
</feature>
<evidence type="ECO:0008006" key="4">
    <source>
        <dbReference type="Google" id="ProtNLM"/>
    </source>
</evidence>
<feature type="compositionally biased region" description="Polar residues" evidence="1">
    <location>
        <begin position="250"/>
        <end position="270"/>
    </location>
</feature>
<evidence type="ECO:0000256" key="1">
    <source>
        <dbReference type="SAM" id="MobiDB-lite"/>
    </source>
</evidence>
<organism evidence="2 3">
    <name type="scientific">Eucalyptus globulus</name>
    <name type="common">Tasmanian blue gum</name>
    <dbReference type="NCBI Taxonomy" id="34317"/>
    <lineage>
        <taxon>Eukaryota</taxon>
        <taxon>Viridiplantae</taxon>
        <taxon>Streptophyta</taxon>
        <taxon>Embryophyta</taxon>
        <taxon>Tracheophyta</taxon>
        <taxon>Spermatophyta</taxon>
        <taxon>Magnoliopsida</taxon>
        <taxon>eudicotyledons</taxon>
        <taxon>Gunneridae</taxon>
        <taxon>Pentapetalae</taxon>
        <taxon>rosids</taxon>
        <taxon>malvids</taxon>
        <taxon>Myrtales</taxon>
        <taxon>Myrtaceae</taxon>
        <taxon>Myrtoideae</taxon>
        <taxon>Eucalypteae</taxon>
        <taxon>Eucalyptus</taxon>
    </lineage>
</organism>
<feature type="compositionally biased region" description="Polar residues" evidence="1">
    <location>
        <begin position="214"/>
        <end position="239"/>
    </location>
</feature>